<comment type="similarity">
    <text evidence="2">Belongs to the SAS10 family.</text>
</comment>
<dbReference type="InterPro" id="IPR018972">
    <property type="entry name" value="Sas10_C_dom"/>
</dbReference>
<dbReference type="EMBL" id="PYDT01000009">
    <property type="protein sequence ID" value="THU49420.1"/>
    <property type="molecule type" value="Genomic_DNA"/>
</dbReference>
<evidence type="ECO:0000259" key="6">
    <source>
        <dbReference type="PROSITE" id="PS50181"/>
    </source>
</evidence>
<evidence type="ECO:0000256" key="5">
    <source>
        <dbReference type="SAM" id="MobiDB-lite"/>
    </source>
</evidence>
<proteinExistence type="inferred from homology"/>
<comment type="caution">
    <text evidence="7">The sequence shown here is derived from an EMBL/GenBank/DDBJ whole genome shotgun (WGS) entry which is preliminary data.</text>
</comment>
<evidence type="ECO:0000256" key="1">
    <source>
        <dbReference type="ARBA" id="ARBA00004123"/>
    </source>
</evidence>
<dbReference type="PANTHER" id="PTHR13237">
    <property type="entry name" value="SOMETHING ABOUT SILENCING PROTEIN 10-RELATED"/>
    <property type="match status" value="1"/>
</dbReference>
<feature type="region of interest" description="Disordered" evidence="5">
    <location>
        <begin position="245"/>
        <end position="365"/>
    </location>
</feature>
<evidence type="ECO:0000256" key="3">
    <source>
        <dbReference type="ARBA" id="ARBA00022553"/>
    </source>
</evidence>
<dbReference type="GO" id="GO:0032040">
    <property type="term" value="C:small-subunit processome"/>
    <property type="evidence" value="ECO:0007669"/>
    <property type="project" value="TreeGrafter"/>
</dbReference>
<dbReference type="Pfam" id="PF09368">
    <property type="entry name" value="Sas10"/>
    <property type="match status" value="1"/>
</dbReference>
<evidence type="ECO:0000313" key="7">
    <source>
        <dbReference type="EMBL" id="THU49420.1"/>
    </source>
</evidence>
<feature type="compositionally biased region" description="Basic and acidic residues" evidence="5">
    <location>
        <begin position="652"/>
        <end position="663"/>
    </location>
</feature>
<organism evidence="7 8">
    <name type="scientific">Musa balbisiana</name>
    <name type="common">Banana</name>
    <dbReference type="NCBI Taxonomy" id="52838"/>
    <lineage>
        <taxon>Eukaryota</taxon>
        <taxon>Viridiplantae</taxon>
        <taxon>Streptophyta</taxon>
        <taxon>Embryophyta</taxon>
        <taxon>Tracheophyta</taxon>
        <taxon>Spermatophyta</taxon>
        <taxon>Magnoliopsida</taxon>
        <taxon>Liliopsida</taxon>
        <taxon>Zingiberales</taxon>
        <taxon>Musaceae</taxon>
        <taxon>Musa</taxon>
    </lineage>
</organism>
<evidence type="ECO:0000256" key="2">
    <source>
        <dbReference type="ARBA" id="ARBA00010979"/>
    </source>
</evidence>
<feature type="compositionally biased region" description="Acidic residues" evidence="5">
    <location>
        <begin position="387"/>
        <end position="401"/>
    </location>
</feature>
<keyword evidence="3" id="KW-0597">Phosphoprotein</keyword>
<dbReference type="GO" id="GO:0000462">
    <property type="term" value="P:maturation of SSU-rRNA from tricistronic rRNA transcript (SSU-rRNA, 5.8S rRNA, LSU-rRNA)"/>
    <property type="evidence" value="ECO:0007669"/>
    <property type="project" value="TreeGrafter"/>
</dbReference>
<evidence type="ECO:0000313" key="8">
    <source>
        <dbReference type="Proteomes" id="UP000317650"/>
    </source>
</evidence>
<protein>
    <recommendedName>
        <fullName evidence="6">F-box domain-containing protein</fullName>
    </recommendedName>
</protein>
<dbReference type="InterPro" id="IPR036047">
    <property type="entry name" value="F-box-like_dom_sf"/>
</dbReference>
<feature type="region of interest" description="Disordered" evidence="5">
    <location>
        <begin position="451"/>
        <end position="472"/>
    </location>
</feature>
<feature type="compositionally biased region" description="Basic and acidic residues" evidence="5">
    <location>
        <begin position="292"/>
        <end position="310"/>
    </location>
</feature>
<dbReference type="Gene3D" id="1.20.1280.50">
    <property type="match status" value="1"/>
</dbReference>
<dbReference type="InterPro" id="IPR007146">
    <property type="entry name" value="Sas10/Utp3/C1D"/>
</dbReference>
<sequence length="939" mass="107010">MSPRNRFVHRVENVEESEEMSVLDLPELTLECILGKLSPTGLSNMAAVCSSLRERCRSDHLWEKHMKEKWGRLIGHAARREWKQYLSSTKDSSAAAITSSNRSKKWIGVLSCVWPISWLKSRIDGSYKPKSPSPDDSVMSWYQSLESGKFWFPSQIYNREHGHVGFMLSCYDAEVRYDSHTDTFHARYPPHGRRAIVIEEGVQWDRLRAPPVGTPAHELHISDCLSDLRPGDHIEIQWRRNKEFPTSSVPRAGNPIGIPDSPTLLRCKSPGDLNDSPSGECSAARSPGVLNDGKRNQEAKESFHKQRDVVPLDVNGEIGDDCGESEDEDLIEPVFDFEGIDEDDSDNSRSDDDGEESDGVNDNIKDKGFAAKIARQAKYLRQKFGGDDDEMDDHEEEEEEEERKAIWGRRKSLYYNADNVDYELQSSDEDLPMEEEAEVLKIQREKAKTLSMEDFGLENNEQDESDSDRQNDMHQDALVGKTAMGRRSAVDDDNSYQNYEEIKKDFTDLSKEEQMDVVYSSAPELVGLLAELNDALDQVREVKPIVHKVGETTERDRVGMHFLEVKQVLLLTYCQSISFYLLLKSEGHPVRDHPVIARLVEIKNLLEKMKQIDVNLHPQLEDLAINSLKNVLTRGNFPLEVKPVTTGQQSKPIKDFEESKSSQDAHNASASQKKEDVQMGLQSLEMLKVRENLEAKLKKKGIYNLTKPKTERVVNDVRKAVNGQLETLDDFDDEIKHTAVQNLESLSQSRKLLQLVGTKANKSKIVSGDDDLPKRDEIGERRRRHELRVLARAGAVDDSDLMEDEDGGLGSRSMDVKDQDIDEMGESEDEFYKEVKRQRVEKLRAKSEKYSGTLAVPSFVEAETDGKRQITYQMEKNRGLTRPRKKLLKNPRKKYRHKHQKQLIRRKGQVRDIRKPTGPYGGEATGINTSVSRSIRFKS</sequence>
<dbReference type="Proteomes" id="UP000317650">
    <property type="component" value="Chromosome 6"/>
</dbReference>
<feature type="compositionally biased region" description="Basic residues" evidence="5">
    <location>
        <begin position="890"/>
        <end position="908"/>
    </location>
</feature>
<accession>A0A4S8ILS6</accession>
<name>A0A4S8ILS6_MUSBA</name>
<dbReference type="STRING" id="52838.A0A4S8ILS6"/>
<comment type="subcellular location">
    <subcellularLocation>
        <location evidence="1">Nucleus</location>
    </subcellularLocation>
</comment>
<keyword evidence="8" id="KW-1185">Reference proteome</keyword>
<dbReference type="Pfam" id="PF04000">
    <property type="entry name" value="Sas10_Utp3"/>
    <property type="match status" value="1"/>
</dbReference>
<feature type="domain" description="F-box" evidence="6">
    <location>
        <begin position="19"/>
        <end position="65"/>
    </location>
</feature>
<dbReference type="SUPFAM" id="SSF81383">
    <property type="entry name" value="F-box domain"/>
    <property type="match status" value="1"/>
</dbReference>
<gene>
    <name evidence="7" type="ORF">C4D60_Mb06t09390</name>
</gene>
<feature type="region of interest" description="Disordered" evidence="5">
    <location>
        <begin position="890"/>
        <end position="939"/>
    </location>
</feature>
<feature type="compositionally biased region" description="Acidic residues" evidence="5">
    <location>
        <begin position="318"/>
        <end position="331"/>
    </location>
</feature>
<reference evidence="7 8" key="1">
    <citation type="journal article" date="2019" name="Nat. Plants">
        <title>Genome sequencing of Musa balbisiana reveals subgenome evolution and function divergence in polyploid bananas.</title>
        <authorList>
            <person name="Yao X."/>
        </authorList>
    </citation>
    <scope>NUCLEOTIDE SEQUENCE [LARGE SCALE GENOMIC DNA]</scope>
    <source>
        <strain evidence="8">cv. DH-PKW</strain>
        <tissue evidence="7">Leaves</tissue>
    </source>
</reference>
<feature type="region of interest" description="Disordered" evidence="5">
    <location>
        <begin position="384"/>
        <end position="404"/>
    </location>
</feature>
<dbReference type="InterPro" id="IPR001810">
    <property type="entry name" value="F-box_dom"/>
</dbReference>
<dbReference type="PANTHER" id="PTHR13237:SF8">
    <property type="entry name" value="SOMETHING ABOUT SILENCING PROTEIN 10"/>
    <property type="match status" value="1"/>
</dbReference>
<dbReference type="AlphaFoldDB" id="A0A4S8ILS6"/>
<dbReference type="PROSITE" id="PS50181">
    <property type="entry name" value="FBOX"/>
    <property type="match status" value="1"/>
</dbReference>
<dbReference type="Pfam" id="PF12937">
    <property type="entry name" value="F-box-like"/>
    <property type="match status" value="1"/>
</dbReference>
<keyword evidence="4" id="KW-0539">Nucleus</keyword>
<evidence type="ECO:0000256" key="4">
    <source>
        <dbReference type="ARBA" id="ARBA00023242"/>
    </source>
</evidence>
<feature type="region of interest" description="Disordered" evidence="5">
    <location>
        <begin position="643"/>
        <end position="676"/>
    </location>
</feature>